<comment type="subcellular location">
    <subcellularLocation>
        <location evidence="1">Endoplasmic reticulum</location>
    </subcellularLocation>
</comment>
<proteinExistence type="inferred from homology"/>
<comment type="similarity">
    <text evidence="2">Belongs to the glycosyltransferase 28 family.</text>
</comment>
<evidence type="ECO:0000256" key="5">
    <source>
        <dbReference type="ARBA" id="ARBA00022824"/>
    </source>
</evidence>
<dbReference type="Pfam" id="PF04101">
    <property type="entry name" value="Glyco_tran_28_C"/>
    <property type="match status" value="1"/>
</dbReference>
<dbReference type="InterPro" id="IPR039042">
    <property type="entry name" value="Alg13-like"/>
</dbReference>
<dbReference type="Gene3D" id="3.40.50.2000">
    <property type="entry name" value="Glycogen Phosphorylase B"/>
    <property type="match status" value="1"/>
</dbReference>
<keyword evidence="5" id="KW-0256">Endoplasmic reticulum</keyword>
<feature type="domain" description="Glycosyl transferase family 28 C-terminal" evidence="6">
    <location>
        <begin position="1"/>
        <end position="115"/>
    </location>
</feature>
<evidence type="ECO:0000256" key="1">
    <source>
        <dbReference type="ARBA" id="ARBA00004240"/>
    </source>
</evidence>
<evidence type="ECO:0000256" key="2">
    <source>
        <dbReference type="ARBA" id="ARBA00006962"/>
    </source>
</evidence>
<organism evidence="7 8">
    <name type="scientific">Bombiscardovia nodaiensis</name>
    <dbReference type="NCBI Taxonomy" id="2932181"/>
    <lineage>
        <taxon>Bacteria</taxon>
        <taxon>Bacillati</taxon>
        <taxon>Actinomycetota</taxon>
        <taxon>Actinomycetes</taxon>
        <taxon>Bifidobacteriales</taxon>
        <taxon>Bifidobacteriaceae</taxon>
        <taxon>Bombiscardovia</taxon>
    </lineage>
</organism>
<keyword evidence="4" id="KW-0808">Transferase</keyword>
<evidence type="ECO:0000256" key="4">
    <source>
        <dbReference type="ARBA" id="ARBA00022679"/>
    </source>
</evidence>
<dbReference type="Proteomes" id="UP001321766">
    <property type="component" value="Chromosome"/>
</dbReference>
<keyword evidence="3" id="KW-0328">Glycosyltransferase</keyword>
<sequence length="167" mass="18487">MILVTVGTHEQPFNRLLEAVDSIAASQTSHERWIVQYGFSSYQLQSCQGYRFVPADQMETYLKEARIVITHGGPASFMELVSMGKTPIVVPRQACFDEHVNDHQVDFTRQVAERIGGIIPIYNIDDLPAAVEDFDLRSAQVSSGFVSHHAAFVASFTALADQLVGSK</sequence>
<protein>
    <recommendedName>
        <fullName evidence="6">Glycosyl transferase family 28 C-terminal domain-containing protein</fullName>
    </recommendedName>
</protein>
<dbReference type="SUPFAM" id="SSF53756">
    <property type="entry name" value="UDP-Glycosyltransferase/glycogen phosphorylase"/>
    <property type="match status" value="1"/>
</dbReference>
<reference evidence="7 8" key="1">
    <citation type="journal article" date="2023" name="Microbiol. Spectr.">
        <title>Symbiosis of Carpenter Bees with Uncharacterized Lactic Acid Bacteria Showing NAD Auxotrophy.</title>
        <authorList>
            <person name="Kawasaki S."/>
            <person name="Ozawa K."/>
            <person name="Mori T."/>
            <person name="Yamamoto A."/>
            <person name="Ito M."/>
            <person name="Ohkuma M."/>
            <person name="Sakamoto M."/>
            <person name="Matsutani M."/>
        </authorList>
    </citation>
    <scope>NUCLEOTIDE SEQUENCE [LARGE SCALE GENOMIC DNA]</scope>
    <source>
        <strain evidence="7 8">Kim37-2</strain>
    </source>
</reference>
<name>A0ABM8B926_9BIFI</name>
<evidence type="ECO:0000313" key="7">
    <source>
        <dbReference type="EMBL" id="BDR53400.1"/>
    </source>
</evidence>
<evidence type="ECO:0000259" key="6">
    <source>
        <dbReference type="Pfam" id="PF04101"/>
    </source>
</evidence>
<dbReference type="PANTHER" id="PTHR12867:SF6">
    <property type="entry name" value="N-ACETYLGLUCOSAMINYLDIPHOSPHODOLICHOL N-ACETYLGLUCOSAMINYLTRANSFERASE"/>
    <property type="match status" value="1"/>
</dbReference>
<dbReference type="InterPro" id="IPR007235">
    <property type="entry name" value="Glyco_trans_28_C"/>
</dbReference>
<dbReference type="EMBL" id="AP026798">
    <property type="protein sequence ID" value="BDR53400.1"/>
    <property type="molecule type" value="Genomic_DNA"/>
</dbReference>
<keyword evidence="8" id="KW-1185">Reference proteome</keyword>
<gene>
    <name evidence="7" type="ORF">KIM372_13070</name>
</gene>
<accession>A0ABM8B926</accession>
<evidence type="ECO:0000313" key="8">
    <source>
        <dbReference type="Proteomes" id="UP001321766"/>
    </source>
</evidence>
<evidence type="ECO:0000256" key="3">
    <source>
        <dbReference type="ARBA" id="ARBA00022676"/>
    </source>
</evidence>
<dbReference type="PANTHER" id="PTHR12867">
    <property type="entry name" value="GLYCOSYL TRANSFERASE-RELATED"/>
    <property type="match status" value="1"/>
</dbReference>